<evidence type="ECO:0000256" key="8">
    <source>
        <dbReference type="ARBA" id="ARBA00023180"/>
    </source>
</evidence>
<dbReference type="EMBL" id="JASPKZ010008386">
    <property type="protein sequence ID" value="KAJ9579532.1"/>
    <property type="molecule type" value="Genomic_DNA"/>
</dbReference>
<comment type="similarity">
    <text evidence="2">Belongs to the glutamate-gated ion channel (TC 1.A.10.1) family.</text>
</comment>
<keyword evidence="4 9" id="KW-0812">Transmembrane</keyword>
<evidence type="ECO:0000256" key="2">
    <source>
        <dbReference type="ARBA" id="ARBA00008685"/>
    </source>
</evidence>
<keyword evidence="10" id="KW-0732">Signal</keyword>
<keyword evidence="3" id="KW-1003">Cell membrane</keyword>
<name>A0AAD7ZFT7_DIPPU</name>
<dbReference type="Pfam" id="PF00060">
    <property type="entry name" value="Lig_chan"/>
    <property type="match status" value="1"/>
</dbReference>
<dbReference type="InterPro" id="IPR056198">
    <property type="entry name" value="LBD_receptor"/>
</dbReference>
<keyword evidence="5 9" id="KW-1133">Transmembrane helix</keyword>
<dbReference type="InterPro" id="IPR001320">
    <property type="entry name" value="Iontro_rcpt_C"/>
</dbReference>
<dbReference type="InterPro" id="IPR052192">
    <property type="entry name" value="Insect_Ionotropic_Sensory_Rcpt"/>
</dbReference>
<evidence type="ECO:0000256" key="10">
    <source>
        <dbReference type="SAM" id="SignalP"/>
    </source>
</evidence>
<reference evidence="13" key="2">
    <citation type="submission" date="2023-05" db="EMBL/GenBank/DDBJ databases">
        <authorList>
            <person name="Fouks B."/>
        </authorList>
    </citation>
    <scope>NUCLEOTIDE SEQUENCE</scope>
    <source>
        <strain evidence="13">Stay&amp;Tobe</strain>
        <tissue evidence="13">Testes</tissue>
    </source>
</reference>
<evidence type="ECO:0000313" key="14">
    <source>
        <dbReference type="Proteomes" id="UP001233999"/>
    </source>
</evidence>
<comment type="subcellular location">
    <subcellularLocation>
        <location evidence="1">Cell membrane</location>
        <topology evidence="1">Multi-pass membrane protein</topology>
    </subcellularLocation>
</comment>
<evidence type="ECO:0000256" key="5">
    <source>
        <dbReference type="ARBA" id="ARBA00022989"/>
    </source>
</evidence>
<evidence type="ECO:0000256" key="1">
    <source>
        <dbReference type="ARBA" id="ARBA00004651"/>
    </source>
</evidence>
<evidence type="ECO:0000313" key="13">
    <source>
        <dbReference type="EMBL" id="KAJ9579532.1"/>
    </source>
</evidence>
<proteinExistence type="inferred from homology"/>
<dbReference type="PANTHER" id="PTHR42643">
    <property type="entry name" value="IONOTROPIC RECEPTOR 20A-RELATED"/>
    <property type="match status" value="1"/>
</dbReference>
<keyword evidence="7" id="KW-0675">Receptor</keyword>
<feature type="domain" description="Putative ionotropic receptor ligand binding" evidence="12">
    <location>
        <begin position="53"/>
        <end position="223"/>
    </location>
</feature>
<dbReference type="Proteomes" id="UP001233999">
    <property type="component" value="Unassembled WGS sequence"/>
</dbReference>
<feature type="transmembrane region" description="Helical" evidence="9">
    <location>
        <begin position="363"/>
        <end position="382"/>
    </location>
</feature>
<dbReference type="Pfam" id="PF24061">
    <property type="entry name" value="LBD_receptor"/>
    <property type="match status" value="1"/>
</dbReference>
<feature type="chain" id="PRO_5041982597" evidence="10">
    <location>
        <begin position="22"/>
        <end position="642"/>
    </location>
</feature>
<keyword evidence="14" id="KW-1185">Reference proteome</keyword>
<evidence type="ECO:0000256" key="3">
    <source>
        <dbReference type="ARBA" id="ARBA00022475"/>
    </source>
</evidence>
<dbReference type="Gene3D" id="3.40.190.10">
    <property type="entry name" value="Periplasmic binding protein-like II"/>
    <property type="match status" value="1"/>
</dbReference>
<feature type="transmembrane region" description="Helical" evidence="9">
    <location>
        <begin position="617"/>
        <end position="636"/>
    </location>
</feature>
<reference evidence="13" key="1">
    <citation type="journal article" date="2023" name="IScience">
        <title>Live-bearing cockroach genome reveals convergent evolutionary mechanisms linked to viviparity in insects and beyond.</title>
        <authorList>
            <person name="Fouks B."/>
            <person name="Harrison M.C."/>
            <person name="Mikhailova A.A."/>
            <person name="Marchal E."/>
            <person name="English S."/>
            <person name="Carruthers M."/>
            <person name="Jennings E.C."/>
            <person name="Chiamaka E.L."/>
            <person name="Frigard R.A."/>
            <person name="Pippel M."/>
            <person name="Attardo G.M."/>
            <person name="Benoit J.B."/>
            <person name="Bornberg-Bauer E."/>
            <person name="Tobe S.S."/>
        </authorList>
    </citation>
    <scope>NUCLEOTIDE SEQUENCE</scope>
    <source>
        <strain evidence="13">Stay&amp;Tobe</strain>
    </source>
</reference>
<accession>A0AAD7ZFT7</accession>
<feature type="domain" description="Ionotropic glutamate receptor C-terminal" evidence="11">
    <location>
        <begin position="362"/>
        <end position="624"/>
    </location>
</feature>
<evidence type="ECO:0000259" key="11">
    <source>
        <dbReference type="Pfam" id="PF00060"/>
    </source>
</evidence>
<evidence type="ECO:0000259" key="12">
    <source>
        <dbReference type="Pfam" id="PF24061"/>
    </source>
</evidence>
<dbReference type="AlphaFoldDB" id="A0AAD7ZFT7"/>
<keyword evidence="6 9" id="KW-0472">Membrane</keyword>
<organism evidence="13 14">
    <name type="scientific">Diploptera punctata</name>
    <name type="common">Pacific beetle cockroach</name>
    <dbReference type="NCBI Taxonomy" id="6984"/>
    <lineage>
        <taxon>Eukaryota</taxon>
        <taxon>Metazoa</taxon>
        <taxon>Ecdysozoa</taxon>
        <taxon>Arthropoda</taxon>
        <taxon>Hexapoda</taxon>
        <taxon>Insecta</taxon>
        <taxon>Pterygota</taxon>
        <taxon>Neoptera</taxon>
        <taxon>Polyneoptera</taxon>
        <taxon>Dictyoptera</taxon>
        <taxon>Blattodea</taxon>
        <taxon>Blaberoidea</taxon>
        <taxon>Blaberidae</taxon>
        <taxon>Diplopterinae</taxon>
        <taxon>Diploptera</taxon>
    </lineage>
</organism>
<comment type="caution">
    <text evidence="13">The sequence shown here is derived from an EMBL/GenBank/DDBJ whole genome shotgun (WGS) entry which is preliminary data.</text>
</comment>
<sequence>MVLWIQCLLNIALQYFTINRALILSYSNYQFRNITTRATTLSTEHYNGFNISSKTNVIFENLLIQYLNQLNTWPLLLFNTNTIIEEPDRPYRLHGSYVILTDYQMSIQVVNDVKIQLNKLRNNWEWNPRARCVIILTQSQQNDVEDTADNIFKYLWSIRLVNSVVIIPNPEQNKLINIYTFFPYYPAGKCPEDMKSHLLDQYYLNEKGNTGFRTQVNLFPEKIPNDIKGCPIIISTFNLPPMAMKKRDTKALDDHLTYDEGIEVRLVLQLGKTTNSTVVFRPPPADGELWGFDVGNGSWTGITGEVQRGLSDMAINSLWSRSHLLKEVEDSREHFIDTARWFIACAKPYPRWSSLTRVFKPTLWLGLLMAYLIVGIIIWQVVKINNSFNTEPIENQAYTSLQKCLLNFWAIILEESASNNPPHIGVIRAIFMVWVLYCYAVNTVYQAYLTTFLINPGLQPQVTTEDELVHSGMKLGLEDGIINVLSIDIESRYRDYVNCNDIPGCLHRTATKGDLAVLFSKYMMQYMITVKYLNADAEPIVCDLQEEFSTNLISCCLIKGFVLRRHYDKMLIYLLEGGIVNHWWNEILYASLLEVAKDFNLPTGEYIALGMEHLQSAFYFLLMGLLCAFIVFLLEFKSKKKK</sequence>
<gene>
    <name evidence="13" type="ORF">L9F63_004791</name>
</gene>
<feature type="signal peptide" evidence="10">
    <location>
        <begin position="1"/>
        <end position="21"/>
    </location>
</feature>
<dbReference type="GO" id="GO:0005886">
    <property type="term" value="C:plasma membrane"/>
    <property type="evidence" value="ECO:0007669"/>
    <property type="project" value="UniProtKB-SubCell"/>
</dbReference>
<evidence type="ECO:0000256" key="9">
    <source>
        <dbReference type="SAM" id="Phobius"/>
    </source>
</evidence>
<dbReference type="Gene3D" id="1.10.287.70">
    <property type="match status" value="1"/>
</dbReference>
<keyword evidence="8" id="KW-0325">Glycoprotein</keyword>
<protein>
    <submittedName>
        <fullName evidence="13">Uncharacterized protein</fullName>
    </submittedName>
</protein>
<evidence type="ECO:0000256" key="4">
    <source>
        <dbReference type="ARBA" id="ARBA00022692"/>
    </source>
</evidence>
<evidence type="ECO:0000256" key="6">
    <source>
        <dbReference type="ARBA" id="ARBA00023136"/>
    </source>
</evidence>
<evidence type="ECO:0000256" key="7">
    <source>
        <dbReference type="ARBA" id="ARBA00023170"/>
    </source>
</evidence>
<dbReference type="GO" id="GO:0050906">
    <property type="term" value="P:detection of stimulus involved in sensory perception"/>
    <property type="evidence" value="ECO:0007669"/>
    <property type="project" value="UniProtKB-ARBA"/>
</dbReference>
<dbReference type="SUPFAM" id="SSF53850">
    <property type="entry name" value="Periplasmic binding protein-like II"/>
    <property type="match status" value="1"/>
</dbReference>
<dbReference type="PANTHER" id="PTHR42643:SF24">
    <property type="entry name" value="IONOTROPIC RECEPTOR 60A"/>
    <property type="match status" value="1"/>
</dbReference>
<dbReference type="GO" id="GO:0015276">
    <property type="term" value="F:ligand-gated monoatomic ion channel activity"/>
    <property type="evidence" value="ECO:0007669"/>
    <property type="project" value="InterPro"/>
</dbReference>